<feature type="binding site" evidence="2">
    <location>
        <position position="113"/>
    </location>
    <ligand>
        <name>Mn(2+)</name>
        <dbReference type="ChEBI" id="CHEBI:29035"/>
        <label>2</label>
    </ligand>
</feature>
<dbReference type="SUPFAM" id="SSF55031">
    <property type="entry name" value="Bacterial exopeptidase dimerisation domain"/>
    <property type="match status" value="1"/>
</dbReference>
<dbReference type="EMBL" id="VMNW02000049">
    <property type="protein sequence ID" value="KAA9156434.1"/>
    <property type="molecule type" value="Genomic_DNA"/>
</dbReference>
<comment type="caution">
    <text evidence="4">The sequence shown here is derived from an EMBL/GenBank/DDBJ whole genome shotgun (WGS) entry which is preliminary data.</text>
</comment>
<keyword evidence="2" id="KW-0464">Manganese</keyword>
<dbReference type="FunFam" id="3.30.70.360:FF:000001">
    <property type="entry name" value="N-acetyldiaminopimelate deacetylase"/>
    <property type="match status" value="1"/>
</dbReference>
<feature type="binding site" evidence="2">
    <location>
        <position position="173"/>
    </location>
    <ligand>
        <name>Mn(2+)</name>
        <dbReference type="ChEBI" id="CHEBI:29035"/>
        <label>1</label>
    </ligand>
</feature>
<dbReference type="GO" id="GO:0050118">
    <property type="term" value="F:N-acetyldiaminopimelate deacetylase activity"/>
    <property type="evidence" value="ECO:0007669"/>
    <property type="project" value="UniProtKB-ARBA"/>
</dbReference>
<sequence length="398" mass="41499">MPVVTSTSSPHGKNRGVSSVEQLLRLVDDELPSAIALRERLHAVPESGFREVRTAELIAAALPAEPRPVAGTGLVSRIGGPRGVLVRAELDGLEIPEETGAPFASTNGHMHACGHDVHSAALVALTRAVHRMRDELPAPFTAVFQPSEERHPSGALALLEEFTEGFDAVVAAHLHPLLAWGSIGVEPGAVNAASDAVEIVLDGVGGHGAYPHLTSDPVLALAQVVVALHTLVGRRVDPTHAAVLTVGKIEAGTSENVIPPRARAWATLRALDADDQATLREAVVSTIEAVARAHGCTATVRFTKSEPPLVNDDSLASLAAALAPAAGLAVAAPWRSCGGDDFAHLHRLGPALMAFVGLRDAPGFRPRPLHHPEFLPPAEAVGAVAWTQAVGYLAGSRR</sequence>
<dbReference type="InterPro" id="IPR002933">
    <property type="entry name" value="Peptidase_M20"/>
</dbReference>
<feature type="binding site" evidence="2">
    <location>
        <position position="149"/>
    </location>
    <ligand>
        <name>Mn(2+)</name>
        <dbReference type="ChEBI" id="CHEBI:29035"/>
        <label>2</label>
    </ligand>
</feature>
<dbReference type="Pfam" id="PF01546">
    <property type="entry name" value="Peptidase_M20"/>
    <property type="match status" value="1"/>
</dbReference>
<accession>A0A5N0UY41</accession>
<dbReference type="CDD" id="cd03886">
    <property type="entry name" value="M20_Acy1"/>
    <property type="match status" value="1"/>
</dbReference>
<proteinExistence type="predicted"/>
<dbReference type="InterPro" id="IPR011650">
    <property type="entry name" value="Peptidase_M20_dimer"/>
</dbReference>
<evidence type="ECO:0000256" key="1">
    <source>
        <dbReference type="ARBA" id="ARBA00022801"/>
    </source>
</evidence>
<name>A0A5N0UY41_9PSEU</name>
<dbReference type="InterPro" id="IPR017439">
    <property type="entry name" value="Amidohydrolase"/>
</dbReference>
<keyword evidence="1" id="KW-0378">Hydrolase</keyword>
<dbReference type="InterPro" id="IPR036264">
    <property type="entry name" value="Bact_exopeptidase_dim_dom"/>
</dbReference>
<evidence type="ECO:0000256" key="2">
    <source>
        <dbReference type="PIRSR" id="PIRSR005962-1"/>
    </source>
</evidence>
<dbReference type="GO" id="GO:0046872">
    <property type="term" value="F:metal ion binding"/>
    <property type="evidence" value="ECO:0007669"/>
    <property type="project" value="UniProtKB-KW"/>
</dbReference>
<keyword evidence="5" id="KW-1185">Reference proteome</keyword>
<dbReference type="AlphaFoldDB" id="A0A5N0UY41"/>
<reference evidence="4" key="1">
    <citation type="submission" date="2019-09" db="EMBL/GenBank/DDBJ databases">
        <authorList>
            <person name="Teo W.F.A."/>
            <person name="Duangmal K."/>
        </authorList>
    </citation>
    <scope>NUCLEOTIDE SEQUENCE [LARGE SCALE GENOMIC DNA]</scope>
    <source>
        <strain evidence="4">K81G1</strain>
    </source>
</reference>
<evidence type="ECO:0000259" key="3">
    <source>
        <dbReference type="Pfam" id="PF07687"/>
    </source>
</evidence>
<dbReference type="Pfam" id="PF07687">
    <property type="entry name" value="M20_dimer"/>
    <property type="match status" value="1"/>
</dbReference>
<organism evidence="4 5">
    <name type="scientific">Amycolatopsis acidicola</name>
    <dbReference type="NCBI Taxonomy" id="2596893"/>
    <lineage>
        <taxon>Bacteria</taxon>
        <taxon>Bacillati</taxon>
        <taxon>Actinomycetota</taxon>
        <taxon>Actinomycetes</taxon>
        <taxon>Pseudonocardiales</taxon>
        <taxon>Pseudonocardiaceae</taxon>
        <taxon>Amycolatopsis</taxon>
    </lineage>
</organism>
<feature type="binding site" evidence="2">
    <location>
        <position position="115"/>
    </location>
    <ligand>
        <name>Mn(2+)</name>
        <dbReference type="ChEBI" id="CHEBI:29035"/>
        <label>2</label>
    </ligand>
</feature>
<dbReference type="Gene3D" id="3.30.70.360">
    <property type="match status" value="1"/>
</dbReference>
<evidence type="ECO:0000313" key="5">
    <source>
        <dbReference type="Proteomes" id="UP000319769"/>
    </source>
</evidence>
<gene>
    <name evidence="4" type="ORF">FPZ12_027480</name>
</gene>
<feature type="binding site" evidence="2">
    <location>
        <position position="370"/>
    </location>
    <ligand>
        <name>Mn(2+)</name>
        <dbReference type="ChEBI" id="CHEBI:29035"/>
        <label>2</label>
    </ligand>
</feature>
<keyword evidence="2" id="KW-0479">Metal-binding</keyword>
<dbReference type="OrthoDB" id="9777385at2"/>
<dbReference type="SUPFAM" id="SSF53187">
    <property type="entry name" value="Zn-dependent exopeptidases"/>
    <property type="match status" value="1"/>
</dbReference>
<dbReference type="Proteomes" id="UP000319769">
    <property type="component" value="Unassembled WGS sequence"/>
</dbReference>
<dbReference type="GO" id="GO:0019877">
    <property type="term" value="P:diaminopimelate biosynthetic process"/>
    <property type="evidence" value="ECO:0007669"/>
    <property type="project" value="UniProtKB-ARBA"/>
</dbReference>
<comment type="cofactor">
    <cofactor evidence="2">
        <name>Mn(2+)</name>
        <dbReference type="ChEBI" id="CHEBI:29035"/>
    </cofactor>
    <text evidence="2">The Mn(2+) ion enhances activity.</text>
</comment>
<evidence type="ECO:0000313" key="4">
    <source>
        <dbReference type="EMBL" id="KAA9156434.1"/>
    </source>
</evidence>
<feature type="domain" description="Peptidase M20 dimerisation" evidence="3">
    <location>
        <begin position="197"/>
        <end position="292"/>
    </location>
</feature>
<dbReference type="PANTHER" id="PTHR11014:SF63">
    <property type="entry name" value="METALLOPEPTIDASE, PUTATIVE (AFU_ORTHOLOGUE AFUA_6G09600)-RELATED"/>
    <property type="match status" value="1"/>
</dbReference>
<dbReference type="Gene3D" id="3.40.630.10">
    <property type="entry name" value="Zn peptidases"/>
    <property type="match status" value="1"/>
</dbReference>
<dbReference type="PIRSF" id="PIRSF005962">
    <property type="entry name" value="Pept_M20D_amidohydro"/>
    <property type="match status" value="1"/>
</dbReference>
<dbReference type="PANTHER" id="PTHR11014">
    <property type="entry name" value="PEPTIDASE M20 FAMILY MEMBER"/>
    <property type="match status" value="1"/>
</dbReference>
<dbReference type="NCBIfam" id="TIGR01891">
    <property type="entry name" value="amidohydrolases"/>
    <property type="match status" value="1"/>
</dbReference>
<protein>
    <submittedName>
        <fullName evidence="4">Amidohydrolase</fullName>
    </submittedName>
</protein>